<gene>
    <name evidence="2" type="ORF">HMPREF9248_0735</name>
</gene>
<dbReference type="EMBL" id="AEDQ01000033">
    <property type="protein sequence ID" value="EFL43623.1"/>
    <property type="molecule type" value="Genomic_DNA"/>
</dbReference>
<feature type="compositionally biased region" description="Low complexity" evidence="1">
    <location>
        <begin position="398"/>
        <end position="413"/>
    </location>
</feature>
<comment type="caution">
    <text evidence="2">The sequence shown here is derived from an EMBL/GenBank/DDBJ whole genome shotgun (WGS) entry which is preliminary data.</text>
</comment>
<keyword evidence="3" id="KW-1185">Reference proteome</keyword>
<sequence>MHAHPTLFMYALERSAMKSLIPSLLTKIASGQATASVMAGVTLVSAGVGAAGAVGMNAYVNSAQSQQTQQIQRLQQALVAAQLPQKQTKFASDDTTDVLIDAPEVDEAEIDRVVKHGDHWHVFTKDGREIITYKDPTHAHSTKELQSVHKVLTKKQLKEVGSQVVKLLKHGDHWHVYTADGNEFITYSDPRAMYPHAQVGVYTGSHGAVGTHHTMHAGTFVPAKLPQGAQQQRGGIVQVVDGNQISRIPITKILKHGDHYHCYTANGTEYVTYDDPSPYFPGVAVGTYVGNHGTPQPQVPQQQPGAQPQQPGQALPQFPQFPQGNPLVPHAGEQSNTQDEPRIVRVLRHQDHWHCYTADGREFIYYGDAHSRYPDATVGEYTGPDHGSSSSNHDHTWPSDTPSYPSTPTYPDSSSHDHESSHEGEGDHHHDSHGGLIEVHKGLDAIQGKTIVKILKHEDHWHCYDNTGKEYVVHTDPKTIFPEIIQGEYEPKIPDTVTVTEKDMFSYAEVPAENKVKPEFFPYEDLKYMRKFNEDAQTFYAWHMAGNPHIHKHSIEDIIRAVKWQQATYDKMNITARDIVATLKYYMEHPEWQAQSDDYQATYNGKGLDFQKEHTAVSAIKDKEYGQVFYWVTFDDNTYQRVMTSTFKSLYSNVPVEDYSTSGDRTQKPDVIRKAIIDRLGI</sequence>
<feature type="compositionally biased region" description="Low complexity" evidence="1">
    <location>
        <begin position="295"/>
        <end position="323"/>
    </location>
</feature>
<feature type="compositionally biased region" description="Basic and acidic residues" evidence="1">
    <location>
        <begin position="414"/>
        <end position="435"/>
    </location>
</feature>
<evidence type="ECO:0000313" key="3">
    <source>
        <dbReference type="Proteomes" id="UP000004431"/>
    </source>
</evidence>
<feature type="non-terminal residue" evidence="2">
    <location>
        <position position="682"/>
    </location>
</feature>
<evidence type="ECO:0000313" key="2">
    <source>
        <dbReference type="EMBL" id="EFL43623.1"/>
    </source>
</evidence>
<reference evidence="2 3" key="1">
    <citation type="submission" date="2010-08" db="EMBL/GenBank/DDBJ databases">
        <authorList>
            <person name="Durkin A.S."/>
            <person name="Madupu R."/>
            <person name="Torralba M."/>
            <person name="Gillis M."/>
            <person name="Methe B."/>
            <person name="Sutton G."/>
            <person name="Nelson K.E."/>
        </authorList>
    </citation>
    <scope>NUCLEOTIDE SEQUENCE [LARGE SCALE GENOMIC DNA]</scope>
    <source>
        <strain evidence="2 3">PB189-T1-4</strain>
    </source>
</reference>
<organism evidence="2 3">
    <name type="scientific">Fannyhessea vaginae PB189-T1-4</name>
    <dbReference type="NCBI Taxonomy" id="866774"/>
    <lineage>
        <taxon>Bacteria</taxon>
        <taxon>Bacillati</taxon>
        <taxon>Actinomycetota</taxon>
        <taxon>Coriobacteriia</taxon>
        <taxon>Coriobacteriales</taxon>
        <taxon>Atopobiaceae</taxon>
        <taxon>Fannyhessea</taxon>
    </lineage>
</organism>
<protein>
    <submittedName>
        <fullName evidence="2">Uncharacterized protein</fullName>
    </submittedName>
</protein>
<feature type="region of interest" description="Disordered" evidence="1">
    <location>
        <begin position="377"/>
        <end position="435"/>
    </location>
</feature>
<dbReference type="Proteomes" id="UP000004431">
    <property type="component" value="Unassembled WGS sequence"/>
</dbReference>
<accession>A0ABN0AYP4</accession>
<name>A0ABN0AYP4_9ACTN</name>
<evidence type="ECO:0000256" key="1">
    <source>
        <dbReference type="SAM" id="MobiDB-lite"/>
    </source>
</evidence>
<feature type="region of interest" description="Disordered" evidence="1">
    <location>
        <begin position="288"/>
        <end position="338"/>
    </location>
</feature>
<proteinExistence type="predicted"/>